<accession>A0AAD6SW29</accession>
<name>A0AAD6SW29_9AGAR</name>
<protein>
    <submittedName>
        <fullName evidence="1">Uncharacterized protein</fullName>
    </submittedName>
</protein>
<dbReference type="EMBL" id="JARJCM010000054">
    <property type="protein sequence ID" value="KAJ7034860.1"/>
    <property type="molecule type" value="Genomic_DNA"/>
</dbReference>
<dbReference type="AlphaFoldDB" id="A0AAD6SW29"/>
<keyword evidence="2" id="KW-1185">Reference proteome</keyword>
<evidence type="ECO:0000313" key="2">
    <source>
        <dbReference type="Proteomes" id="UP001218188"/>
    </source>
</evidence>
<evidence type="ECO:0000313" key="1">
    <source>
        <dbReference type="EMBL" id="KAJ7034860.1"/>
    </source>
</evidence>
<reference evidence="1" key="1">
    <citation type="submission" date="2023-03" db="EMBL/GenBank/DDBJ databases">
        <title>Massive genome expansion in bonnet fungi (Mycena s.s.) driven by repeated elements and novel gene families across ecological guilds.</title>
        <authorList>
            <consortium name="Lawrence Berkeley National Laboratory"/>
            <person name="Harder C.B."/>
            <person name="Miyauchi S."/>
            <person name="Viragh M."/>
            <person name="Kuo A."/>
            <person name="Thoen E."/>
            <person name="Andreopoulos B."/>
            <person name="Lu D."/>
            <person name="Skrede I."/>
            <person name="Drula E."/>
            <person name="Henrissat B."/>
            <person name="Morin E."/>
            <person name="Kohler A."/>
            <person name="Barry K."/>
            <person name="LaButti K."/>
            <person name="Morin E."/>
            <person name="Salamov A."/>
            <person name="Lipzen A."/>
            <person name="Mereny Z."/>
            <person name="Hegedus B."/>
            <person name="Baldrian P."/>
            <person name="Stursova M."/>
            <person name="Weitz H."/>
            <person name="Taylor A."/>
            <person name="Grigoriev I.V."/>
            <person name="Nagy L.G."/>
            <person name="Martin F."/>
            <person name="Kauserud H."/>
        </authorList>
    </citation>
    <scope>NUCLEOTIDE SEQUENCE</scope>
    <source>
        <strain evidence="1">CBHHK200</strain>
    </source>
</reference>
<comment type="caution">
    <text evidence="1">The sequence shown here is derived from an EMBL/GenBank/DDBJ whole genome shotgun (WGS) entry which is preliminary data.</text>
</comment>
<gene>
    <name evidence="1" type="ORF">C8F04DRAFT_1182862</name>
</gene>
<proteinExistence type="predicted"/>
<dbReference type="Proteomes" id="UP001218188">
    <property type="component" value="Unassembled WGS sequence"/>
</dbReference>
<organism evidence="1 2">
    <name type="scientific">Mycena alexandri</name>
    <dbReference type="NCBI Taxonomy" id="1745969"/>
    <lineage>
        <taxon>Eukaryota</taxon>
        <taxon>Fungi</taxon>
        <taxon>Dikarya</taxon>
        <taxon>Basidiomycota</taxon>
        <taxon>Agaricomycotina</taxon>
        <taxon>Agaricomycetes</taxon>
        <taxon>Agaricomycetidae</taxon>
        <taxon>Agaricales</taxon>
        <taxon>Marasmiineae</taxon>
        <taxon>Mycenaceae</taxon>
        <taxon>Mycena</taxon>
    </lineage>
</organism>
<sequence>MCNGIRPPLHLAWTDSDRWPLAAVNFAGRGDGDIPRDVELGVVEENTRCLVRRRAGKFDQDPARTATAARHAGVLIEPWEFSDGESLFALFHSVISFYSNPDAMRATVRFRPFESPGVVEKLGCKFRYKGRQ</sequence>